<sequence>MNEANTNRTVIDLGRSIAHARIRDRPEQELTFPFSLLTLENYSANRPPPRLTVRDQFKVVGLSQRESGYWYEMNSEEVVDAAEGVDALPEFQRAYGYVDTVKLYPTRAWIDVYEAMFRDTEALTSFIATWLVPRLFTAENHALLSGPYGLPNMSSIANVEWVSGDLGICALEACNTVEQQGATAGGMFLNPRDYWKMVQTSDAVRKLEPRGVRITRTRLVTENQGIESDFDLGTRLFEAGSATVKIGEAGKAADGGRIYQLGASFKERLVVSLPMAVVMFEMSQIGTTEDHRNVFFYYGVLMAGGAFIALQDNAFMLQLTAICFCLAFYAVYGLIPASISKTATPENAHEYIRDRQRLSMFRYNLWEFHGRQIQNSVGPLRYLLYCRGRRRFCGLPHADLAC</sequence>
<proteinExistence type="predicted"/>
<feature type="transmembrane region" description="Helical" evidence="1">
    <location>
        <begin position="294"/>
        <end position="310"/>
    </location>
</feature>
<dbReference type="RefSeq" id="WP_123151192.1">
    <property type="nucleotide sequence ID" value="NZ_FUIG01000060.1"/>
</dbReference>
<keyword evidence="1" id="KW-0812">Transmembrane</keyword>
<keyword evidence="3" id="KW-1185">Reference proteome</keyword>
<dbReference type="SUPFAM" id="SSF56563">
    <property type="entry name" value="Major capsid protein gp5"/>
    <property type="match status" value="1"/>
</dbReference>
<evidence type="ECO:0000313" key="3">
    <source>
        <dbReference type="Proteomes" id="UP000245698"/>
    </source>
</evidence>
<keyword evidence="1" id="KW-0472">Membrane</keyword>
<keyword evidence="1" id="KW-1133">Transmembrane helix</keyword>
<evidence type="ECO:0000313" key="2">
    <source>
        <dbReference type="EMBL" id="SJM34793.1"/>
    </source>
</evidence>
<protein>
    <submittedName>
        <fullName evidence="2">Uncharacterized protein</fullName>
    </submittedName>
</protein>
<gene>
    <name evidence="2" type="ORF">BQ8482_500002</name>
</gene>
<name>A0A2P9AUK7_9HYPH</name>
<evidence type="ECO:0000256" key="1">
    <source>
        <dbReference type="SAM" id="Phobius"/>
    </source>
</evidence>
<dbReference type="EMBL" id="FUIG01000060">
    <property type="protein sequence ID" value="SJM34793.1"/>
    <property type="molecule type" value="Genomic_DNA"/>
</dbReference>
<accession>A0A2P9AUK7</accession>
<reference evidence="3" key="1">
    <citation type="submission" date="2016-12" db="EMBL/GenBank/DDBJ databases">
        <authorList>
            <person name="Brunel B."/>
        </authorList>
    </citation>
    <scope>NUCLEOTIDE SEQUENCE [LARGE SCALE GENOMIC DNA]</scope>
</reference>
<dbReference type="AlphaFoldDB" id="A0A2P9AUK7"/>
<dbReference type="Proteomes" id="UP000245698">
    <property type="component" value="Unassembled WGS sequence"/>
</dbReference>
<organism evidence="2 3">
    <name type="scientific">Mesorhizobium delmotii</name>
    <dbReference type="NCBI Taxonomy" id="1631247"/>
    <lineage>
        <taxon>Bacteria</taxon>
        <taxon>Pseudomonadati</taxon>
        <taxon>Pseudomonadota</taxon>
        <taxon>Alphaproteobacteria</taxon>
        <taxon>Hyphomicrobiales</taxon>
        <taxon>Phyllobacteriaceae</taxon>
        <taxon>Mesorhizobium</taxon>
    </lineage>
</organism>
<feature type="transmembrane region" description="Helical" evidence="1">
    <location>
        <begin position="316"/>
        <end position="335"/>
    </location>
</feature>
<dbReference type="NCBIfam" id="NF041188">
    <property type="entry name" value="encap_f3"/>
    <property type="match status" value="1"/>
</dbReference>